<gene>
    <name evidence="2" type="ORF">CYMTET_54377</name>
</gene>
<proteinExistence type="predicted"/>
<reference evidence="2 3" key="1">
    <citation type="journal article" date="2015" name="Genome Biol. Evol.">
        <title>Comparative Genomics of a Bacterivorous Green Alga Reveals Evolutionary Causalities and Consequences of Phago-Mixotrophic Mode of Nutrition.</title>
        <authorList>
            <person name="Burns J.A."/>
            <person name="Paasch A."/>
            <person name="Narechania A."/>
            <person name="Kim E."/>
        </authorList>
    </citation>
    <scope>NUCLEOTIDE SEQUENCE [LARGE SCALE GENOMIC DNA]</scope>
    <source>
        <strain evidence="2 3">PLY_AMNH</strain>
    </source>
</reference>
<dbReference type="EMBL" id="LGRX02035292">
    <property type="protein sequence ID" value="KAK3235424.1"/>
    <property type="molecule type" value="Genomic_DNA"/>
</dbReference>
<feature type="region of interest" description="Disordered" evidence="1">
    <location>
        <begin position="250"/>
        <end position="269"/>
    </location>
</feature>
<sequence length="366" mass="39733">MGGCTTARSKTLVSFAPGHPRANDSASGGPHLVVDGGGDALLGLTPLPASLTHVSIYGVLNNENSGVTLCIFCTSCTTTFSTFEPLTLILDLEHDYEFYHVTLNEILFTVLPSVLRGNALAIFHEVAEDHPTDGRFALQRLWYDVEGVPDADRNRFWGEIRNTILDETVDPAHQLAVIRKLGDKHRKIVQDCDDAARVTDLWHVLSNSAKSSPYITPVYLVVVRELRADAHTDTRGACPYQCKEAFAPSKHLASSPSAPPRPPPPGATAAALVPAIPVIEESAMTLVQPHIEDSGAQDPLSSQEVRHTDKPHVPPCLAHYGSDNDMDFPAFQHVAPTLSWEPAVPSTFTLANHLQETSGAVHPWKD</sequence>
<organism evidence="2 3">
    <name type="scientific">Cymbomonas tetramitiformis</name>
    <dbReference type="NCBI Taxonomy" id="36881"/>
    <lineage>
        <taxon>Eukaryota</taxon>
        <taxon>Viridiplantae</taxon>
        <taxon>Chlorophyta</taxon>
        <taxon>Pyramimonadophyceae</taxon>
        <taxon>Pyramimonadales</taxon>
        <taxon>Pyramimonadaceae</taxon>
        <taxon>Cymbomonas</taxon>
    </lineage>
</organism>
<dbReference type="Proteomes" id="UP001190700">
    <property type="component" value="Unassembled WGS sequence"/>
</dbReference>
<feature type="compositionally biased region" description="Pro residues" evidence="1">
    <location>
        <begin position="257"/>
        <end position="266"/>
    </location>
</feature>
<protein>
    <submittedName>
        <fullName evidence="2">Uncharacterized protein</fullName>
    </submittedName>
</protein>
<comment type="caution">
    <text evidence="2">The sequence shown here is derived from an EMBL/GenBank/DDBJ whole genome shotgun (WGS) entry which is preliminary data.</text>
</comment>
<evidence type="ECO:0000256" key="1">
    <source>
        <dbReference type="SAM" id="MobiDB-lite"/>
    </source>
</evidence>
<keyword evidence="3" id="KW-1185">Reference proteome</keyword>
<name>A0AAE0BG88_9CHLO</name>
<accession>A0AAE0BG88</accession>
<evidence type="ECO:0000313" key="3">
    <source>
        <dbReference type="Proteomes" id="UP001190700"/>
    </source>
</evidence>
<dbReference type="AlphaFoldDB" id="A0AAE0BG88"/>
<evidence type="ECO:0000313" key="2">
    <source>
        <dbReference type="EMBL" id="KAK3235424.1"/>
    </source>
</evidence>